<comment type="cofactor">
    <cofactor evidence="6">
        <name>[2Fe-2S] cluster</name>
        <dbReference type="ChEBI" id="CHEBI:190135"/>
    </cofactor>
</comment>
<dbReference type="PANTHER" id="PTHR10134">
    <property type="entry name" value="CYTOCHROME B-C1 COMPLEX SUBUNIT RIESKE, MITOCHONDRIAL"/>
    <property type="match status" value="1"/>
</dbReference>
<evidence type="ECO:0000256" key="6">
    <source>
        <dbReference type="ARBA" id="ARBA00034078"/>
    </source>
</evidence>
<dbReference type="Proteomes" id="UP000769766">
    <property type="component" value="Unassembled WGS sequence"/>
</dbReference>
<evidence type="ECO:0000256" key="4">
    <source>
        <dbReference type="ARBA" id="ARBA00023014"/>
    </source>
</evidence>
<dbReference type="PRINTS" id="PR00162">
    <property type="entry name" value="RIESKE"/>
</dbReference>
<dbReference type="GO" id="GO:0051537">
    <property type="term" value="F:2 iron, 2 sulfur cluster binding"/>
    <property type="evidence" value="ECO:0007669"/>
    <property type="project" value="UniProtKB-KW"/>
</dbReference>
<dbReference type="InterPro" id="IPR036922">
    <property type="entry name" value="Rieske_2Fe-2S_sf"/>
</dbReference>
<sequence>MSKGKGYRGNQAGWPRRRFLTWVGWGSLSALGGGLAWSSKGFFRPNVLYEPPTSFKVGYPQEYPLHRVDDRWKQEHGVWIVRNRQGIYALIARCTHLGCTPNWFPEQGRFQCPCHGSNFSPEGDVIAGPAPQPLFRAAIGLAADGQILVEVAIRENQPRRREEERFLLRV</sequence>
<keyword evidence="4" id="KW-0411">Iron-sulfur</keyword>
<evidence type="ECO:0000313" key="9">
    <source>
        <dbReference type="Proteomes" id="UP000769766"/>
    </source>
</evidence>
<comment type="caution">
    <text evidence="8">The sequence shown here is derived from an EMBL/GenBank/DDBJ whole genome shotgun (WGS) entry which is preliminary data.</text>
</comment>
<evidence type="ECO:0000256" key="2">
    <source>
        <dbReference type="ARBA" id="ARBA00022723"/>
    </source>
</evidence>
<dbReference type="AlphaFoldDB" id="A0A932CRG2"/>
<reference evidence="8" key="1">
    <citation type="submission" date="2020-07" db="EMBL/GenBank/DDBJ databases">
        <title>Huge and variable diversity of episymbiotic CPR bacteria and DPANN archaea in groundwater ecosystems.</title>
        <authorList>
            <person name="He C.Y."/>
            <person name="Keren R."/>
            <person name="Whittaker M."/>
            <person name="Farag I.F."/>
            <person name="Doudna J."/>
            <person name="Cate J.H.D."/>
            <person name="Banfield J.F."/>
        </authorList>
    </citation>
    <scope>NUCLEOTIDE SEQUENCE</scope>
    <source>
        <strain evidence="8">NC_groundwater_672_Ag_B-0.1um_62_36</strain>
    </source>
</reference>
<keyword evidence="1" id="KW-0001">2Fe-2S</keyword>
<evidence type="ECO:0000256" key="1">
    <source>
        <dbReference type="ARBA" id="ARBA00022714"/>
    </source>
</evidence>
<evidence type="ECO:0000259" key="7">
    <source>
        <dbReference type="PROSITE" id="PS51296"/>
    </source>
</evidence>
<keyword evidence="2" id="KW-0479">Metal-binding</keyword>
<dbReference type="GO" id="GO:0046872">
    <property type="term" value="F:metal ion binding"/>
    <property type="evidence" value="ECO:0007669"/>
    <property type="project" value="UniProtKB-KW"/>
</dbReference>
<proteinExistence type="predicted"/>
<dbReference type="PROSITE" id="PS51296">
    <property type="entry name" value="RIESKE"/>
    <property type="match status" value="1"/>
</dbReference>
<keyword evidence="3" id="KW-0408">Iron</keyword>
<evidence type="ECO:0000256" key="5">
    <source>
        <dbReference type="ARBA" id="ARBA00023157"/>
    </source>
</evidence>
<dbReference type="InterPro" id="IPR014349">
    <property type="entry name" value="Rieske_Fe-S_prot"/>
</dbReference>
<dbReference type="InterPro" id="IPR005805">
    <property type="entry name" value="Rieske_Fe-S_prot_C"/>
</dbReference>
<dbReference type="Gene3D" id="2.102.10.10">
    <property type="entry name" value="Rieske [2Fe-2S] iron-sulphur domain"/>
    <property type="match status" value="1"/>
</dbReference>
<name>A0A932CRG2_UNCTE</name>
<feature type="domain" description="Rieske" evidence="7">
    <location>
        <begin position="62"/>
        <end position="148"/>
    </location>
</feature>
<dbReference type="SUPFAM" id="SSF50022">
    <property type="entry name" value="ISP domain"/>
    <property type="match status" value="1"/>
</dbReference>
<organism evidence="8 9">
    <name type="scientific">Tectimicrobiota bacterium</name>
    <dbReference type="NCBI Taxonomy" id="2528274"/>
    <lineage>
        <taxon>Bacteria</taxon>
        <taxon>Pseudomonadati</taxon>
        <taxon>Nitrospinota/Tectimicrobiota group</taxon>
        <taxon>Candidatus Tectimicrobiota</taxon>
    </lineage>
</organism>
<dbReference type="GO" id="GO:0016020">
    <property type="term" value="C:membrane"/>
    <property type="evidence" value="ECO:0007669"/>
    <property type="project" value="InterPro"/>
</dbReference>
<dbReference type="InterPro" id="IPR017941">
    <property type="entry name" value="Rieske_2Fe-2S"/>
</dbReference>
<keyword evidence="5" id="KW-1015">Disulfide bond</keyword>
<evidence type="ECO:0000313" key="8">
    <source>
        <dbReference type="EMBL" id="MBI2878027.1"/>
    </source>
</evidence>
<accession>A0A932CRG2</accession>
<gene>
    <name evidence="8" type="ORF">HYY20_14215</name>
</gene>
<dbReference type="Pfam" id="PF00355">
    <property type="entry name" value="Rieske"/>
    <property type="match status" value="1"/>
</dbReference>
<dbReference type="EMBL" id="JACPRF010000434">
    <property type="protein sequence ID" value="MBI2878027.1"/>
    <property type="molecule type" value="Genomic_DNA"/>
</dbReference>
<protein>
    <submittedName>
        <fullName evidence="8">Ubiquinol-cytochrome c reductase iron-sulfur subunit</fullName>
    </submittedName>
</protein>
<evidence type="ECO:0000256" key="3">
    <source>
        <dbReference type="ARBA" id="ARBA00023004"/>
    </source>
</evidence>